<dbReference type="GO" id="GO:0015188">
    <property type="term" value="F:L-isoleucine transmembrane transporter activity"/>
    <property type="evidence" value="ECO:0007669"/>
    <property type="project" value="TreeGrafter"/>
</dbReference>
<evidence type="ECO:0000313" key="6">
    <source>
        <dbReference type="EMBL" id="OZI63646.1"/>
    </source>
</evidence>
<proteinExistence type="predicted"/>
<evidence type="ECO:0000256" key="3">
    <source>
        <dbReference type="ARBA" id="ARBA00022741"/>
    </source>
</evidence>
<dbReference type="GO" id="GO:0005886">
    <property type="term" value="C:plasma membrane"/>
    <property type="evidence" value="ECO:0007669"/>
    <property type="project" value="TreeGrafter"/>
</dbReference>
<organism evidence="6 7">
    <name type="scientific">Bordetella genomosp. 11</name>
    <dbReference type="NCBI Taxonomy" id="1416808"/>
    <lineage>
        <taxon>Bacteria</taxon>
        <taxon>Pseudomonadati</taxon>
        <taxon>Pseudomonadota</taxon>
        <taxon>Betaproteobacteria</taxon>
        <taxon>Burkholderiales</taxon>
        <taxon>Alcaligenaceae</taxon>
        <taxon>Bordetella</taxon>
    </lineage>
</organism>
<accession>A0A261UP40</accession>
<dbReference type="Gene3D" id="3.40.50.300">
    <property type="entry name" value="P-loop containing nucleotide triphosphate hydrolases"/>
    <property type="match status" value="1"/>
</dbReference>
<dbReference type="GO" id="GO:0015808">
    <property type="term" value="P:L-alanine transport"/>
    <property type="evidence" value="ECO:0007669"/>
    <property type="project" value="TreeGrafter"/>
</dbReference>
<dbReference type="InterPro" id="IPR003439">
    <property type="entry name" value="ABC_transporter-like_ATP-bd"/>
</dbReference>
<evidence type="ECO:0000256" key="1">
    <source>
        <dbReference type="ARBA" id="ARBA00022448"/>
    </source>
</evidence>
<comment type="caution">
    <text evidence="6">The sequence shown here is derived from an EMBL/GenBank/DDBJ whole genome shotgun (WGS) entry which is preliminary data.</text>
</comment>
<dbReference type="EMBL" id="NEVS01000004">
    <property type="protein sequence ID" value="OZI63646.1"/>
    <property type="molecule type" value="Genomic_DNA"/>
</dbReference>
<gene>
    <name evidence="6" type="ORF">CAL28_28610</name>
</gene>
<dbReference type="OrthoDB" id="8626146at2"/>
<evidence type="ECO:0000313" key="7">
    <source>
        <dbReference type="Proteomes" id="UP000215767"/>
    </source>
</evidence>
<dbReference type="PANTHER" id="PTHR45772:SF7">
    <property type="entry name" value="AMINO ACID ABC TRANSPORTER ATP-BINDING PROTEIN"/>
    <property type="match status" value="1"/>
</dbReference>
<reference evidence="7" key="1">
    <citation type="submission" date="2017-05" db="EMBL/GenBank/DDBJ databases">
        <title>Complete and WGS of Bordetella genogroups.</title>
        <authorList>
            <person name="Spilker T."/>
            <person name="Lipuma J."/>
        </authorList>
    </citation>
    <scope>NUCLEOTIDE SEQUENCE [LARGE SCALE GENOMIC DNA]</scope>
    <source>
        <strain evidence="7">AU8856</strain>
    </source>
</reference>
<keyword evidence="3" id="KW-0547">Nucleotide-binding</keyword>
<dbReference type="GO" id="GO:0015192">
    <property type="term" value="F:L-phenylalanine transmembrane transporter activity"/>
    <property type="evidence" value="ECO:0007669"/>
    <property type="project" value="TreeGrafter"/>
</dbReference>
<name>A0A261UP40_9BORD</name>
<dbReference type="GO" id="GO:0016887">
    <property type="term" value="F:ATP hydrolysis activity"/>
    <property type="evidence" value="ECO:0007669"/>
    <property type="project" value="InterPro"/>
</dbReference>
<dbReference type="SMART" id="SM00382">
    <property type="entry name" value="AAA"/>
    <property type="match status" value="1"/>
</dbReference>
<dbReference type="GO" id="GO:0005524">
    <property type="term" value="F:ATP binding"/>
    <property type="evidence" value="ECO:0007669"/>
    <property type="project" value="UniProtKB-KW"/>
</dbReference>
<feature type="domain" description="ABC transporter" evidence="5">
    <location>
        <begin position="81"/>
        <end position="313"/>
    </location>
</feature>
<dbReference type="PROSITE" id="PS50893">
    <property type="entry name" value="ABC_TRANSPORTER_2"/>
    <property type="match status" value="1"/>
</dbReference>
<dbReference type="InterPro" id="IPR003593">
    <property type="entry name" value="AAA+_ATPase"/>
</dbReference>
<dbReference type="GO" id="GO:0042941">
    <property type="term" value="P:D-alanine transmembrane transport"/>
    <property type="evidence" value="ECO:0007669"/>
    <property type="project" value="TreeGrafter"/>
</dbReference>
<dbReference type="Proteomes" id="UP000215767">
    <property type="component" value="Unassembled WGS sequence"/>
</dbReference>
<dbReference type="GO" id="GO:1903806">
    <property type="term" value="P:L-isoleucine import across plasma membrane"/>
    <property type="evidence" value="ECO:0007669"/>
    <property type="project" value="TreeGrafter"/>
</dbReference>
<dbReference type="AlphaFoldDB" id="A0A261UP40"/>
<protein>
    <recommendedName>
        <fullName evidence="5">ABC transporter domain-containing protein</fullName>
    </recommendedName>
</protein>
<keyword evidence="1" id="KW-0813">Transport</keyword>
<evidence type="ECO:0000256" key="2">
    <source>
        <dbReference type="ARBA" id="ARBA00022475"/>
    </source>
</evidence>
<dbReference type="GO" id="GO:0005304">
    <property type="term" value="F:L-valine transmembrane transporter activity"/>
    <property type="evidence" value="ECO:0007669"/>
    <property type="project" value="TreeGrafter"/>
</dbReference>
<keyword evidence="2" id="KW-0472">Membrane</keyword>
<dbReference type="SUPFAM" id="SSF52540">
    <property type="entry name" value="P-loop containing nucleoside triphosphate hydrolases"/>
    <property type="match status" value="1"/>
</dbReference>
<keyword evidence="4" id="KW-0067">ATP-binding</keyword>
<dbReference type="Pfam" id="PF00005">
    <property type="entry name" value="ABC_tran"/>
    <property type="match status" value="1"/>
</dbReference>
<dbReference type="CDD" id="cd03219">
    <property type="entry name" value="ABC_Mj1267_LivG_branched"/>
    <property type="match status" value="1"/>
</dbReference>
<dbReference type="GO" id="GO:1903805">
    <property type="term" value="P:L-valine import across plasma membrane"/>
    <property type="evidence" value="ECO:0007669"/>
    <property type="project" value="TreeGrafter"/>
</dbReference>
<evidence type="ECO:0000259" key="5">
    <source>
        <dbReference type="PROSITE" id="PS50893"/>
    </source>
</evidence>
<sequence>MTAQPARADALTEAAGGHAMASTLRGMADGAAAFVPMAFETMPASEAAATIAAATQAPGRAEGPDTRGSAASAASGAVPILEVRNVSRRFGGLQAVRDVSFSVRRGMILGIIGPNGAGKTTLFNLLNGFLRPDTGMVLVNGVDMAGRKPHVLCAAGMGRTFQVMRPFMRLTVLQNVQVGAYVKANSEAHARELAHRAVARVGLSDCAQQVASTLTTRQLRLMELARALAGQPDLLLLDETLAGLGHGEVDDVLSVIRSLSRDGMTIVIIEHTMQAMVRLVDQFVVLDHGEVLVVGDPASITRDSRVVEAYLGKKWSAKDA</sequence>
<dbReference type="InterPro" id="IPR051120">
    <property type="entry name" value="ABC_AA/LPS_Transport"/>
</dbReference>
<dbReference type="PANTHER" id="PTHR45772">
    <property type="entry name" value="CONSERVED COMPONENT OF ABC TRANSPORTER FOR NATURAL AMINO ACIDS-RELATED"/>
    <property type="match status" value="1"/>
</dbReference>
<dbReference type="InterPro" id="IPR027417">
    <property type="entry name" value="P-loop_NTPase"/>
</dbReference>
<evidence type="ECO:0000256" key="4">
    <source>
        <dbReference type="ARBA" id="ARBA00022840"/>
    </source>
</evidence>
<keyword evidence="7" id="KW-1185">Reference proteome</keyword>
<keyword evidence="2" id="KW-1003">Cell membrane</keyword>